<dbReference type="Gene3D" id="3.30.1360.70">
    <property type="entry name" value="Arginyl tRNA synthetase N-terminal domain"/>
    <property type="match status" value="1"/>
</dbReference>
<dbReference type="SMART" id="SM00836">
    <property type="entry name" value="DALR_1"/>
    <property type="match status" value="1"/>
</dbReference>
<evidence type="ECO:0000256" key="1">
    <source>
        <dbReference type="ARBA" id="ARBA00005594"/>
    </source>
</evidence>
<evidence type="ECO:0000259" key="11">
    <source>
        <dbReference type="SMART" id="SM01016"/>
    </source>
</evidence>
<evidence type="ECO:0000313" key="12">
    <source>
        <dbReference type="EMBL" id="OGZ44954.1"/>
    </source>
</evidence>
<dbReference type="Gene3D" id="3.40.50.620">
    <property type="entry name" value="HUPs"/>
    <property type="match status" value="1"/>
</dbReference>
<evidence type="ECO:0000256" key="4">
    <source>
        <dbReference type="ARBA" id="ARBA00022840"/>
    </source>
</evidence>
<accession>A0A1G2G3Y8</accession>
<gene>
    <name evidence="8" type="primary">argS</name>
    <name evidence="12" type="ORF">A2756_03745</name>
</gene>
<dbReference type="InterPro" id="IPR008909">
    <property type="entry name" value="DALR_anticod-bd"/>
</dbReference>
<dbReference type="InterPro" id="IPR014729">
    <property type="entry name" value="Rossmann-like_a/b/a_fold"/>
</dbReference>
<dbReference type="SUPFAM" id="SSF55190">
    <property type="entry name" value="Arginyl-tRNA synthetase (ArgRS), N-terminal 'additional' domain"/>
    <property type="match status" value="1"/>
</dbReference>
<dbReference type="Gene3D" id="1.10.730.10">
    <property type="entry name" value="Isoleucyl-tRNA Synthetase, Domain 1"/>
    <property type="match status" value="1"/>
</dbReference>
<dbReference type="Pfam" id="PF03485">
    <property type="entry name" value="Arg_tRNA_synt_N"/>
    <property type="match status" value="1"/>
</dbReference>
<proteinExistence type="inferred from homology"/>
<feature type="domain" description="DALR anticodon binding" evidence="10">
    <location>
        <begin position="464"/>
        <end position="576"/>
    </location>
</feature>
<dbReference type="InterPro" id="IPR009080">
    <property type="entry name" value="tRNAsynth_Ia_anticodon-bd"/>
</dbReference>
<feature type="domain" description="Arginyl tRNA synthetase N-terminal" evidence="11">
    <location>
        <begin position="5"/>
        <end position="90"/>
    </location>
</feature>
<dbReference type="GO" id="GO:0004814">
    <property type="term" value="F:arginine-tRNA ligase activity"/>
    <property type="evidence" value="ECO:0007669"/>
    <property type="project" value="UniProtKB-UniRule"/>
</dbReference>
<comment type="subcellular location">
    <subcellularLocation>
        <location evidence="8">Cytoplasm</location>
    </subcellularLocation>
</comment>
<evidence type="ECO:0000256" key="5">
    <source>
        <dbReference type="ARBA" id="ARBA00022917"/>
    </source>
</evidence>
<sequence>MLMHDYIQKLVRGGLQELYPEVSLLDFSVEYPEDFSHGDFATNAAMVHARALGKNPREIAEALAQKIQSAKGEKIERVEIAGPGFINFYLSRSVLANGVAEVLEHGDRYGANDALKGKRVVVEYTDPNPFKAFHIGHLMTNCIGESLSRIVEFSGADTRRINYQGDVGLHVAKAVWGMLVARDAGELVQVRTQGVSEKAMFLGKAYAYGAGMYEDDEAVKKEIQEINKKIFARSDADITALYDEGRAWSLEYFETIYKRLGTKFDHYFFESEVASLGKQLVETGIEKNIFERSDGAVVFRGEKYPGLHTRVFINSDGLPTYEAKELGLAVTKYEKCPYDMALVVTANEVADYFKVVLKALGELRPDLAEKIIHVPHGVLRLKSGKMSSRTGDVVTAEKLLEDVRAALGGKMAESDIPEAEREDLLDMIAVGAVKYSIIRQSVGKDIIFDFETSLSFEGDSGPYLQYTHARACSILRKAGEAGIKDTLEAPSDTTKNLERILMRFSDAVRAAGEARDPHYIATYLYVLAQEFNAFYAHERIVDSGDEAPYRVALTRAVSIVLKNGLDLLGIRAPERM</sequence>
<dbReference type="HAMAP" id="MF_00123">
    <property type="entry name" value="Arg_tRNA_synth"/>
    <property type="match status" value="1"/>
</dbReference>
<dbReference type="GO" id="GO:0005524">
    <property type="term" value="F:ATP binding"/>
    <property type="evidence" value="ECO:0007669"/>
    <property type="project" value="UniProtKB-UniRule"/>
</dbReference>
<keyword evidence="2 8" id="KW-0436">Ligase</keyword>
<dbReference type="EMBL" id="MHNL01000011">
    <property type="protein sequence ID" value="OGZ44954.1"/>
    <property type="molecule type" value="Genomic_DNA"/>
</dbReference>
<dbReference type="CDD" id="cd07956">
    <property type="entry name" value="Anticodon_Ia_Arg"/>
    <property type="match status" value="1"/>
</dbReference>
<dbReference type="STRING" id="1802115.A2756_03745"/>
<dbReference type="FunFam" id="1.10.730.10:FF:000006">
    <property type="entry name" value="Arginyl-tRNA synthetase 2, mitochondrial"/>
    <property type="match status" value="1"/>
</dbReference>
<evidence type="ECO:0000256" key="2">
    <source>
        <dbReference type="ARBA" id="ARBA00022598"/>
    </source>
</evidence>
<dbReference type="PRINTS" id="PR01038">
    <property type="entry name" value="TRNASYNTHARG"/>
</dbReference>
<name>A0A1G2G3Y8_9BACT</name>
<dbReference type="PANTHER" id="PTHR11956">
    <property type="entry name" value="ARGINYL-TRNA SYNTHETASE"/>
    <property type="match status" value="1"/>
</dbReference>
<comment type="catalytic activity">
    <reaction evidence="7 8">
        <text>tRNA(Arg) + L-arginine + ATP = L-arginyl-tRNA(Arg) + AMP + diphosphate</text>
        <dbReference type="Rhea" id="RHEA:20301"/>
        <dbReference type="Rhea" id="RHEA-COMP:9658"/>
        <dbReference type="Rhea" id="RHEA-COMP:9673"/>
        <dbReference type="ChEBI" id="CHEBI:30616"/>
        <dbReference type="ChEBI" id="CHEBI:32682"/>
        <dbReference type="ChEBI" id="CHEBI:33019"/>
        <dbReference type="ChEBI" id="CHEBI:78442"/>
        <dbReference type="ChEBI" id="CHEBI:78513"/>
        <dbReference type="ChEBI" id="CHEBI:456215"/>
        <dbReference type="EC" id="6.1.1.19"/>
    </reaction>
</comment>
<feature type="short sequence motif" description="'HIGH' region" evidence="8">
    <location>
        <begin position="127"/>
        <end position="137"/>
    </location>
</feature>
<keyword evidence="3 8" id="KW-0547">Nucleotide-binding</keyword>
<keyword evidence="6 8" id="KW-0030">Aminoacyl-tRNA synthetase</keyword>
<dbReference type="AlphaFoldDB" id="A0A1G2G3Y8"/>
<dbReference type="GO" id="GO:0006420">
    <property type="term" value="P:arginyl-tRNA aminoacylation"/>
    <property type="evidence" value="ECO:0007669"/>
    <property type="project" value="UniProtKB-UniRule"/>
</dbReference>
<comment type="subunit">
    <text evidence="8">Monomer.</text>
</comment>
<evidence type="ECO:0000256" key="3">
    <source>
        <dbReference type="ARBA" id="ARBA00022741"/>
    </source>
</evidence>
<dbReference type="NCBIfam" id="TIGR00456">
    <property type="entry name" value="argS"/>
    <property type="match status" value="1"/>
</dbReference>
<dbReference type="SMART" id="SM01016">
    <property type="entry name" value="Arg_tRNA_synt_N"/>
    <property type="match status" value="1"/>
</dbReference>
<dbReference type="InterPro" id="IPR035684">
    <property type="entry name" value="ArgRS_core"/>
</dbReference>
<dbReference type="Pfam" id="PF00750">
    <property type="entry name" value="tRNA-synt_1d"/>
    <property type="match status" value="1"/>
</dbReference>
<dbReference type="PANTHER" id="PTHR11956:SF5">
    <property type="entry name" value="ARGININE--TRNA LIGASE, CYTOPLASMIC"/>
    <property type="match status" value="1"/>
</dbReference>
<evidence type="ECO:0000313" key="13">
    <source>
        <dbReference type="Proteomes" id="UP000177785"/>
    </source>
</evidence>
<evidence type="ECO:0000256" key="9">
    <source>
        <dbReference type="RuleBase" id="RU363038"/>
    </source>
</evidence>
<keyword evidence="4 8" id="KW-0067">ATP-binding</keyword>
<dbReference type="GO" id="GO:0005737">
    <property type="term" value="C:cytoplasm"/>
    <property type="evidence" value="ECO:0007669"/>
    <property type="project" value="UniProtKB-SubCell"/>
</dbReference>
<keyword evidence="8" id="KW-0963">Cytoplasm</keyword>
<dbReference type="InterPro" id="IPR036695">
    <property type="entry name" value="Arg-tRNA-synth_N_sf"/>
</dbReference>
<reference evidence="12 13" key="1">
    <citation type="journal article" date="2016" name="Nat. Commun.">
        <title>Thousands of microbial genomes shed light on interconnected biogeochemical processes in an aquifer system.</title>
        <authorList>
            <person name="Anantharaman K."/>
            <person name="Brown C.T."/>
            <person name="Hug L.A."/>
            <person name="Sharon I."/>
            <person name="Castelle C.J."/>
            <person name="Probst A.J."/>
            <person name="Thomas B.C."/>
            <person name="Singh A."/>
            <person name="Wilkins M.J."/>
            <person name="Karaoz U."/>
            <person name="Brodie E.L."/>
            <person name="Williams K.H."/>
            <person name="Hubbard S.S."/>
            <person name="Banfield J.F."/>
        </authorList>
    </citation>
    <scope>NUCLEOTIDE SEQUENCE [LARGE SCALE GENOMIC DNA]</scope>
</reference>
<evidence type="ECO:0000256" key="6">
    <source>
        <dbReference type="ARBA" id="ARBA00023146"/>
    </source>
</evidence>
<comment type="similarity">
    <text evidence="1 8 9">Belongs to the class-I aminoacyl-tRNA synthetase family.</text>
</comment>
<dbReference type="SUPFAM" id="SSF47323">
    <property type="entry name" value="Anticodon-binding domain of a subclass of class I aminoacyl-tRNA synthetases"/>
    <property type="match status" value="1"/>
</dbReference>
<dbReference type="InterPro" id="IPR005148">
    <property type="entry name" value="Arg-tRNA-synth_N"/>
</dbReference>
<protein>
    <recommendedName>
        <fullName evidence="8">Arginine--tRNA ligase</fullName>
        <ecNumber evidence="8">6.1.1.19</ecNumber>
    </recommendedName>
    <alternativeName>
        <fullName evidence="8">Arginyl-tRNA synthetase</fullName>
        <shortName evidence="8">ArgRS</shortName>
    </alternativeName>
</protein>
<organism evidence="12 13">
    <name type="scientific">Candidatus Ryanbacteria bacterium RIFCSPHIGHO2_01_FULL_48_27</name>
    <dbReference type="NCBI Taxonomy" id="1802115"/>
    <lineage>
        <taxon>Bacteria</taxon>
        <taxon>Candidatus Ryaniibacteriota</taxon>
    </lineage>
</organism>
<comment type="caution">
    <text evidence="12">The sequence shown here is derived from an EMBL/GenBank/DDBJ whole genome shotgun (WGS) entry which is preliminary data.</text>
</comment>
<dbReference type="EC" id="6.1.1.19" evidence="8"/>
<dbReference type="Proteomes" id="UP000177785">
    <property type="component" value="Unassembled WGS sequence"/>
</dbReference>
<dbReference type="Pfam" id="PF05746">
    <property type="entry name" value="DALR_1"/>
    <property type="match status" value="1"/>
</dbReference>
<dbReference type="SUPFAM" id="SSF52374">
    <property type="entry name" value="Nucleotidylyl transferase"/>
    <property type="match status" value="1"/>
</dbReference>
<evidence type="ECO:0000256" key="8">
    <source>
        <dbReference type="HAMAP-Rule" id="MF_00123"/>
    </source>
</evidence>
<evidence type="ECO:0000259" key="10">
    <source>
        <dbReference type="SMART" id="SM00836"/>
    </source>
</evidence>
<keyword evidence="5 8" id="KW-0648">Protein biosynthesis</keyword>
<dbReference type="InterPro" id="IPR001278">
    <property type="entry name" value="Arg-tRNA-ligase"/>
</dbReference>
<evidence type="ECO:0000256" key="7">
    <source>
        <dbReference type="ARBA" id="ARBA00049339"/>
    </source>
</evidence>